<feature type="region of interest" description="Disordered" evidence="1">
    <location>
        <begin position="710"/>
        <end position="790"/>
    </location>
</feature>
<comment type="caution">
    <text evidence="2">The sequence shown here is derived from an EMBL/GenBank/DDBJ whole genome shotgun (WGS) entry which is preliminary data.</text>
</comment>
<name>K0T2Q0_THAOC</name>
<dbReference type="Proteomes" id="UP000266841">
    <property type="component" value="Unassembled WGS sequence"/>
</dbReference>
<dbReference type="AlphaFoldDB" id="K0T2Q0"/>
<organism evidence="2 3">
    <name type="scientific">Thalassiosira oceanica</name>
    <name type="common">Marine diatom</name>
    <dbReference type="NCBI Taxonomy" id="159749"/>
    <lineage>
        <taxon>Eukaryota</taxon>
        <taxon>Sar</taxon>
        <taxon>Stramenopiles</taxon>
        <taxon>Ochrophyta</taxon>
        <taxon>Bacillariophyta</taxon>
        <taxon>Coscinodiscophyceae</taxon>
        <taxon>Thalassiosirophycidae</taxon>
        <taxon>Thalassiosirales</taxon>
        <taxon>Thalassiosiraceae</taxon>
        <taxon>Thalassiosira</taxon>
    </lineage>
</organism>
<feature type="compositionally biased region" description="Acidic residues" evidence="1">
    <location>
        <begin position="710"/>
        <end position="724"/>
    </location>
</feature>
<protein>
    <recommendedName>
        <fullName evidence="4">4Fe-4S ferredoxin-type domain-containing protein</fullName>
    </recommendedName>
</protein>
<dbReference type="PANTHER" id="PTHR44579">
    <property type="entry name" value="OS01G0730500 PROTEIN"/>
    <property type="match status" value="1"/>
</dbReference>
<dbReference type="EMBL" id="AGNL01005092">
    <property type="protein sequence ID" value="EJK72928.1"/>
    <property type="molecule type" value="Genomic_DNA"/>
</dbReference>
<proteinExistence type="predicted"/>
<sequence length="977" mass="108403">MNFQQLVALLVLWEVSPYHLGQIRHRHHKIHPTALSRSSLRLSASSSGSDYGSDEFADGAWGQSDDWSALSSAASPSISAPASYDYDLSSDLDILEAADELLEEQQLVLSDSNVEVDNGDEADLFVENAVDVISGNLDLYGGELLYDTESSVASSVDDFVHDEDDEIAHMIRCNESPSQLLIGQGRALPELTDEIKYSAEHLLRPAAVSDESVMFQPVMTPFFEKSVRRIFEQYASGALSQRFMDRSAIAKWMSTCLSQSQDGNTQSVSVGSHDTGVSALLSRYSMGHGTGKLDLAEFQTLYLEVAWVGYLKDLRELGKYQFGSLSAVAIVENRKNSDALLKGATLPIVWRDLEAHGIFSPAEEERVEALRNLEHKLLEPASSSRIRQSESAANMFMDECELIDDYEDRLLMRSYTEYDNEVDTLVDPEARKTKSSYDLVEMTSDGSVPLRIRDDSFVFIDEESCIGCTQACPVDCMHFVSFDELKEMETARDSGKGLFGKAHIPLHVAGRDSDVNRRSSWYHHLKQKCHGSKSCPQRGCFDCPTYGKGENPFFKEKHSRAERARAEDFLASGEADQWRKINRPGEAIKVVIAYSLLRRPVLDQEDVLEMRSVRVDEMIHHLRDAAVLGVHRVAPLRLVSVLGGQLDDRAPRARDGRRDARQDPVHVGTAHGDGSVPRVSLVVRLHLELELLPLLERPQLELRHAGLVDEEQVDEAEDAPDADPDAPPRDAREAGRPHGLLGLRHVPAPQGPREDAVEGVSEYHPADPGGDLTDPRRRQGRQAERHPERGVDEMTGVDHDCVVHESETLQSIRADDSCTGQMRKRSQCTRIRTALAKSTYLSSVRRSEARVSKVGPRSAVCHLEAAGTPPCRSFLAILSPYHAATSCYDFVLLAYSHGVCSHSSEFDRISDWLSSMQSLSSTRVAKSSDGEPSLTLWESIFASLVFRSSNTGRVRGENPLGFVVVVTRPPLNLLRPS</sequence>
<accession>K0T2Q0</accession>
<dbReference type="OrthoDB" id="376357at2759"/>
<gene>
    <name evidence="2" type="ORF">THAOC_05492</name>
</gene>
<dbReference type="eggNOG" id="ENOG502SIIV">
    <property type="taxonomic scope" value="Eukaryota"/>
</dbReference>
<evidence type="ECO:0008006" key="4">
    <source>
        <dbReference type="Google" id="ProtNLM"/>
    </source>
</evidence>
<feature type="compositionally biased region" description="Basic and acidic residues" evidence="1">
    <location>
        <begin position="773"/>
        <end position="790"/>
    </location>
</feature>
<reference evidence="2 3" key="1">
    <citation type="journal article" date="2012" name="Genome Biol.">
        <title>Genome and low-iron response of an oceanic diatom adapted to chronic iron limitation.</title>
        <authorList>
            <person name="Lommer M."/>
            <person name="Specht M."/>
            <person name="Roy A.S."/>
            <person name="Kraemer L."/>
            <person name="Andreson R."/>
            <person name="Gutowska M.A."/>
            <person name="Wolf J."/>
            <person name="Bergner S.V."/>
            <person name="Schilhabel M.B."/>
            <person name="Klostermeier U.C."/>
            <person name="Beiko R.G."/>
            <person name="Rosenstiel P."/>
            <person name="Hippler M."/>
            <person name="Laroche J."/>
        </authorList>
    </citation>
    <scope>NUCLEOTIDE SEQUENCE [LARGE SCALE GENOMIC DNA]</scope>
    <source>
        <strain evidence="2 3">CCMP1005</strain>
    </source>
</reference>
<evidence type="ECO:0000313" key="2">
    <source>
        <dbReference type="EMBL" id="EJK72928.1"/>
    </source>
</evidence>
<evidence type="ECO:0000313" key="3">
    <source>
        <dbReference type="Proteomes" id="UP000266841"/>
    </source>
</evidence>
<dbReference type="PANTHER" id="PTHR44579:SF2">
    <property type="entry name" value="OS01G0730500 PROTEIN"/>
    <property type="match status" value="1"/>
</dbReference>
<keyword evidence="3" id="KW-1185">Reference proteome</keyword>
<feature type="compositionally biased region" description="Basic and acidic residues" evidence="1">
    <location>
        <begin position="726"/>
        <end position="736"/>
    </location>
</feature>
<feature type="compositionally biased region" description="Basic and acidic residues" evidence="1">
    <location>
        <begin position="648"/>
        <end position="664"/>
    </location>
</feature>
<evidence type="ECO:0000256" key="1">
    <source>
        <dbReference type="SAM" id="MobiDB-lite"/>
    </source>
</evidence>
<feature type="region of interest" description="Disordered" evidence="1">
    <location>
        <begin position="648"/>
        <end position="673"/>
    </location>
</feature>